<dbReference type="Gene3D" id="3.30.43.10">
    <property type="entry name" value="Uridine Diphospho-n-acetylenolpyruvylglucosamine Reductase, domain 2"/>
    <property type="match status" value="1"/>
</dbReference>
<dbReference type="InterPro" id="IPR016167">
    <property type="entry name" value="FAD-bd_PCMH_sub1"/>
</dbReference>
<evidence type="ECO:0000256" key="2">
    <source>
        <dbReference type="ARBA" id="ARBA00005466"/>
    </source>
</evidence>
<evidence type="ECO:0000259" key="6">
    <source>
        <dbReference type="PROSITE" id="PS51387"/>
    </source>
</evidence>
<keyword evidence="8" id="KW-1185">Reference proteome</keyword>
<dbReference type="InterPro" id="IPR016164">
    <property type="entry name" value="FAD-linked_Oxase-like_C"/>
</dbReference>
<evidence type="ECO:0000256" key="3">
    <source>
        <dbReference type="ARBA" id="ARBA00022630"/>
    </source>
</evidence>
<dbReference type="RefSeq" id="WP_160825238.1">
    <property type="nucleotide sequence ID" value="NZ_JBHSXE010000001.1"/>
</dbReference>
<dbReference type="InterPro" id="IPR016169">
    <property type="entry name" value="FAD-bd_PCMH_sub2"/>
</dbReference>
<gene>
    <name evidence="7" type="ORF">ACFQKB_45140</name>
</gene>
<evidence type="ECO:0000313" key="7">
    <source>
        <dbReference type="EMBL" id="MFC6887018.1"/>
    </source>
</evidence>
<evidence type="ECO:0000313" key="8">
    <source>
        <dbReference type="Proteomes" id="UP001596380"/>
    </source>
</evidence>
<dbReference type="Proteomes" id="UP001596380">
    <property type="component" value="Unassembled WGS sequence"/>
</dbReference>
<keyword evidence="3" id="KW-0285">Flavoprotein</keyword>
<reference evidence="8" key="1">
    <citation type="journal article" date="2019" name="Int. J. Syst. Evol. Microbiol.">
        <title>The Global Catalogue of Microorganisms (GCM) 10K type strain sequencing project: providing services to taxonomists for standard genome sequencing and annotation.</title>
        <authorList>
            <consortium name="The Broad Institute Genomics Platform"/>
            <consortium name="The Broad Institute Genome Sequencing Center for Infectious Disease"/>
            <person name="Wu L."/>
            <person name="Ma J."/>
        </authorList>
    </citation>
    <scope>NUCLEOTIDE SEQUENCE [LARGE SCALE GENOMIC DNA]</scope>
    <source>
        <strain evidence="8">JCM 3369</strain>
    </source>
</reference>
<evidence type="ECO:0000256" key="5">
    <source>
        <dbReference type="ARBA" id="ARBA00023002"/>
    </source>
</evidence>
<dbReference type="InterPro" id="IPR006094">
    <property type="entry name" value="Oxid_FAD_bind_N"/>
</dbReference>
<comment type="cofactor">
    <cofactor evidence="1">
        <name>FAD</name>
        <dbReference type="ChEBI" id="CHEBI:57692"/>
    </cofactor>
</comment>
<dbReference type="PANTHER" id="PTHR42973">
    <property type="entry name" value="BINDING OXIDOREDUCTASE, PUTATIVE (AFU_ORTHOLOGUE AFUA_1G17690)-RELATED"/>
    <property type="match status" value="1"/>
</dbReference>
<dbReference type="InterPro" id="IPR036318">
    <property type="entry name" value="FAD-bd_PCMH-like_sf"/>
</dbReference>
<comment type="similarity">
    <text evidence="2">Belongs to the oxygen-dependent FAD-linked oxidoreductase family.</text>
</comment>
<evidence type="ECO:0000256" key="1">
    <source>
        <dbReference type="ARBA" id="ARBA00001974"/>
    </source>
</evidence>
<dbReference type="SUPFAM" id="SSF56176">
    <property type="entry name" value="FAD-binding/transporter-associated domain-like"/>
    <property type="match status" value="1"/>
</dbReference>
<dbReference type="SUPFAM" id="SSF55103">
    <property type="entry name" value="FAD-linked oxidases, C-terminal domain"/>
    <property type="match status" value="1"/>
</dbReference>
<sequence>MTNSELRGAVRGRVLLPGEDGFDGAVRPWASAVGQRVAAVVEAEDADDVAALVRHARRAGLAVSAQATGHGASGDTEGVVLLRTGRLDAVEVRPGERTARAGAGASWGRVLEEAAPHGLTGLAGSAPGVSVTGYTLGGGLSWFGRAHGPAAGAVRAFDVVDAEGERRRVDASSDPDLFWALRGGGGDFAVVTAVEFGLFPAPGLYGGRVLWPGERTRAVFEAFAELTAEAPDELSVWFSRLSFPQAPPMAALDVAYLGDAGEAAALLRRLDGIGGAISDTRGPLKPDRLGDITGDPTDPSPVLARAELLTGLDGATAETLLSAAPAPLVGISVRHLGGALAAAAPDGGAHGAVAEPFLLYLLGIGPNPDLARATAARQAAIVAELGAAVSGRKPYTFLAPGESAASAFDAPALARLREIKRARDPHGVFRANYPVLAGA</sequence>
<comment type="caution">
    <text evidence="7">The sequence shown here is derived from an EMBL/GenBank/DDBJ whole genome shotgun (WGS) entry which is preliminary data.</text>
</comment>
<protein>
    <submittedName>
        <fullName evidence="7">FAD-binding oxidoreductase</fullName>
    </submittedName>
</protein>
<dbReference type="Gene3D" id="3.40.462.20">
    <property type="match status" value="1"/>
</dbReference>
<feature type="domain" description="FAD-binding PCMH-type" evidence="6">
    <location>
        <begin position="33"/>
        <end position="201"/>
    </location>
</feature>
<keyword evidence="4" id="KW-0274">FAD</keyword>
<proteinExistence type="inferred from homology"/>
<dbReference type="Gene3D" id="3.30.465.10">
    <property type="match status" value="1"/>
</dbReference>
<dbReference type="InterPro" id="IPR016166">
    <property type="entry name" value="FAD-bd_PCMH"/>
</dbReference>
<evidence type="ECO:0000256" key="4">
    <source>
        <dbReference type="ARBA" id="ARBA00022827"/>
    </source>
</evidence>
<dbReference type="PROSITE" id="PS51387">
    <property type="entry name" value="FAD_PCMH"/>
    <property type="match status" value="1"/>
</dbReference>
<dbReference type="EMBL" id="JBHSXS010000066">
    <property type="protein sequence ID" value="MFC6887018.1"/>
    <property type="molecule type" value="Genomic_DNA"/>
</dbReference>
<dbReference type="Pfam" id="PF01565">
    <property type="entry name" value="FAD_binding_4"/>
    <property type="match status" value="1"/>
</dbReference>
<name>A0ABW2D2W3_9ACTN</name>
<accession>A0ABW2D2W3</accession>
<keyword evidence="5" id="KW-0560">Oxidoreductase</keyword>
<organism evidence="7 8">
    <name type="scientific">Actinomadura yumaensis</name>
    <dbReference type="NCBI Taxonomy" id="111807"/>
    <lineage>
        <taxon>Bacteria</taxon>
        <taxon>Bacillati</taxon>
        <taxon>Actinomycetota</taxon>
        <taxon>Actinomycetes</taxon>
        <taxon>Streptosporangiales</taxon>
        <taxon>Thermomonosporaceae</taxon>
        <taxon>Actinomadura</taxon>
    </lineage>
</organism>
<dbReference type="PANTHER" id="PTHR42973:SF39">
    <property type="entry name" value="FAD-BINDING PCMH-TYPE DOMAIN-CONTAINING PROTEIN"/>
    <property type="match status" value="1"/>
</dbReference>
<dbReference type="InterPro" id="IPR050416">
    <property type="entry name" value="FAD-linked_Oxidoreductase"/>
</dbReference>